<dbReference type="InterPro" id="IPR011527">
    <property type="entry name" value="ABC1_TM_dom"/>
</dbReference>
<evidence type="ECO:0000259" key="9">
    <source>
        <dbReference type="PROSITE" id="PS50893"/>
    </source>
</evidence>
<dbReference type="GO" id="GO:0005524">
    <property type="term" value="F:ATP binding"/>
    <property type="evidence" value="ECO:0007669"/>
    <property type="project" value="UniProtKB-KW"/>
</dbReference>
<dbReference type="InterPro" id="IPR003593">
    <property type="entry name" value="AAA+_ATPase"/>
</dbReference>
<feature type="domain" description="ABC transmembrane type-1" evidence="10">
    <location>
        <begin position="808"/>
        <end position="1094"/>
    </location>
</feature>
<feature type="transmembrane region" description="Helical" evidence="8">
    <location>
        <begin position="311"/>
        <end position="332"/>
    </location>
</feature>
<dbReference type="GO" id="GO:0016887">
    <property type="term" value="F:ATP hydrolysis activity"/>
    <property type="evidence" value="ECO:0007669"/>
    <property type="project" value="InterPro"/>
</dbReference>
<evidence type="ECO:0000259" key="10">
    <source>
        <dbReference type="PROSITE" id="PS50929"/>
    </source>
</evidence>
<organism evidence="11 12">
    <name type="scientific">Akanthomyces lecanii RCEF 1005</name>
    <dbReference type="NCBI Taxonomy" id="1081108"/>
    <lineage>
        <taxon>Eukaryota</taxon>
        <taxon>Fungi</taxon>
        <taxon>Dikarya</taxon>
        <taxon>Ascomycota</taxon>
        <taxon>Pezizomycotina</taxon>
        <taxon>Sordariomycetes</taxon>
        <taxon>Hypocreomycetidae</taxon>
        <taxon>Hypocreales</taxon>
        <taxon>Cordycipitaceae</taxon>
        <taxon>Akanthomyces</taxon>
        <taxon>Cordyceps confragosa</taxon>
    </lineage>
</organism>
<name>A0A162KPV1_CORDF</name>
<dbReference type="Pfam" id="PF00005">
    <property type="entry name" value="ABC_tran"/>
    <property type="match status" value="2"/>
</dbReference>
<feature type="transmembrane region" description="Helical" evidence="8">
    <location>
        <begin position="807"/>
        <end position="836"/>
    </location>
</feature>
<dbReference type="PROSITE" id="PS50929">
    <property type="entry name" value="ABC_TM1F"/>
    <property type="match status" value="2"/>
</dbReference>
<feature type="transmembrane region" description="Helical" evidence="8">
    <location>
        <begin position="925"/>
        <end position="945"/>
    </location>
</feature>
<dbReference type="InterPro" id="IPR017871">
    <property type="entry name" value="ABC_transporter-like_CS"/>
</dbReference>
<evidence type="ECO:0000256" key="5">
    <source>
        <dbReference type="ARBA" id="ARBA00022840"/>
    </source>
</evidence>
<dbReference type="SMART" id="SM00382">
    <property type="entry name" value="AAA"/>
    <property type="match status" value="2"/>
</dbReference>
<dbReference type="Gene3D" id="1.20.1560.10">
    <property type="entry name" value="ABC transporter type 1, transmembrane domain"/>
    <property type="match status" value="2"/>
</dbReference>
<dbReference type="InterPro" id="IPR036640">
    <property type="entry name" value="ABC1_TM_sf"/>
</dbReference>
<evidence type="ECO:0000313" key="12">
    <source>
        <dbReference type="Proteomes" id="UP000076881"/>
    </source>
</evidence>
<feature type="transmembrane region" description="Helical" evidence="8">
    <location>
        <begin position="192"/>
        <end position="210"/>
    </location>
</feature>
<proteinExistence type="predicted"/>
<dbReference type="PROSITE" id="PS00211">
    <property type="entry name" value="ABC_TRANSPORTER_1"/>
    <property type="match status" value="2"/>
</dbReference>
<sequence>MKESKCDIKSTDQRGGVTELLNERPKWRHLFAFTTKHHLYYLGGAGLSSAGTAALRTTLAVILGRVFDIVAAVGNDQITGSAALSQVSRYCIILVALGGAQWIINSAFLALWAIFGELQAKNIRQSLFSGLIKMERAWIDSLPHGTTGLVASIQRRIHEIQVATSQVLGYLTADVLTAIASLAVAFYTSWKLTLVLLATLPLSLVVLTLTSRKIQPAIAKQTSHLDSASKMLAASLGGIDLVKLYNGYACETQKYMRQIDRAAEQYRLQARFNSVQIGYTGFWAVCMFVIGFWYGLILVEQGEPPGNILTTFYAVLATLQGIESLLPNWLVFEKGMSAGQVLQALQVEVIHAAEDDTSTARPGYFVGAIDLKEVSFSYPTSPSLKRLDKCTLSIPAAEFTFIVGRSGSGKSTIANLISRTYETANDSIYVDGIPIKRLEKQWTQQNIMLLEQTPVVFNDTLFRNVVFGQGDPSSVANHRVVQACEKFGLDSTVATLAGGLHAIIGGKGCPLSGGQRQRIALARAYLRDPAVLILDEPTSALDQHSTEMVMNAIRDWRGGRTTVIISHHLDSMRPDDFVYVLDKGTVTKSGFKRNLEHADLGAFLTEALNEAIKGSAANPQINVIPPIAEDIAQNFGCHGYQQSRAHAHTWLMSRTPSSRYSHASILSPRLSVLSNTARVTGVNAMLRPPPAQCSGALSPSLSAMDQPSDAARLSSVVNRQFQSTPWKESLNPHTRDMQPSSLLQNALDLETMSTVSEASRFLKKKKKRRVVELGVVTKRQKRSRNMSFWSIIRSVAPALDGPNISCLALGVLTTMIGALSTPAFSFCLAKLLAAMWSMGDKNVEGKQWAFYLIIIAIVDGVCAGFGRYLLESSAQAWVDSVRRSALENILHQPKSWLIDDKNSHTRILEAFNVHAEEMRNIVGRFVPIIVSVATMTSVSIVWALIVCWNLTLIALAPLPLIIIALKTYTFLGKEWETKCSNAVEHAGQILGEVLTFGRTIANCGLDKHFAGKFAQAGTQCLRLGLKRAIYICPLFGLYQAFSYALTSLMFYYGTLILTHSNPVSVDSVLQVMNLLLFSIGTATELLSAMPQITMTTASAARVLAYTQLPDGELSPEIKSQGGRANLLPICMRNLTFAYPNQDCRNTLANVTLDILPGQCTVLVGASGCGKSTLLSLILGLHRPSPEFALSYADTPLPVMNPQQLRATVGYVPQTPFLFPTTIAENIVYGLDRASTLRHLNNIRAAARDAGIDEFVMSLPEGYSTVVGEGGTALSGGQAQRVTIARALVRRPSLLVMDEPTSALDQESAAGIRACIAELVVRWRAERRSAAVVVATHNVEMMRVADMVVVMDNGRNVEQGAFEDLWFNGDVFKRLVRQHENDPI</sequence>
<evidence type="ECO:0000256" key="4">
    <source>
        <dbReference type="ARBA" id="ARBA00022741"/>
    </source>
</evidence>
<dbReference type="InterPro" id="IPR003439">
    <property type="entry name" value="ABC_transporter-like_ATP-bd"/>
</dbReference>
<evidence type="ECO:0000256" key="3">
    <source>
        <dbReference type="ARBA" id="ARBA00022692"/>
    </source>
</evidence>
<feature type="domain" description="ABC transporter" evidence="9">
    <location>
        <begin position="1129"/>
        <end position="1377"/>
    </location>
</feature>
<dbReference type="Proteomes" id="UP000076881">
    <property type="component" value="Unassembled WGS sequence"/>
</dbReference>
<reference evidence="11 12" key="1">
    <citation type="journal article" date="2016" name="Genome Biol. Evol.">
        <title>Divergent and convergent evolution of fungal pathogenicity.</title>
        <authorList>
            <person name="Shang Y."/>
            <person name="Xiao G."/>
            <person name="Zheng P."/>
            <person name="Cen K."/>
            <person name="Zhan S."/>
            <person name="Wang C."/>
        </authorList>
    </citation>
    <scope>NUCLEOTIDE SEQUENCE [LARGE SCALE GENOMIC DNA]</scope>
    <source>
        <strain evidence="11 12">RCEF 1005</strain>
    </source>
</reference>
<keyword evidence="4" id="KW-0547">Nucleotide-binding</keyword>
<feature type="transmembrane region" description="Helical" evidence="8">
    <location>
        <begin position="951"/>
        <end position="971"/>
    </location>
</feature>
<dbReference type="SUPFAM" id="SSF52540">
    <property type="entry name" value="P-loop containing nucleoside triphosphate hydrolases"/>
    <property type="match status" value="2"/>
</dbReference>
<feature type="transmembrane region" description="Helical" evidence="8">
    <location>
        <begin position="848"/>
        <end position="870"/>
    </location>
</feature>
<keyword evidence="7 8" id="KW-0472">Membrane</keyword>
<dbReference type="Gene3D" id="3.40.50.300">
    <property type="entry name" value="P-loop containing nucleotide triphosphate hydrolases"/>
    <property type="match status" value="2"/>
</dbReference>
<evidence type="ECO:0000313" key="11">
    <source>
        <dbReference type="EMBL" id="OAA82296.1"/>
    </source>
</evidence>
<keyword evidence="3 8" id="KW-0812">Transmembrane</keyword>
<dbReference type="PANTHER" id="PTHR43394:SF15">
    <property type="entry name" value="ALPHA-FACTOR-TRANSPORTING ATPASE"/>
    <property type="match status" value="1"/>
</dbReference>
<evidence type="ECO:0000256" key="2">
    <source>
        <dbReference type="ARBA" id="ARBA00022448"/>
    </source>
</evidence>
<keyword evidence="2" id="KW-0813">Transport</keyword>
<dbReference type="STRING" id="1081108.A0A162KPV1"/>
<feature type="transmembrane region" description="Helical" evidence="8">
    <location>
        <begin position="39"/>
        <end position="67"/>
    </location>
</feature>
<feature type="transmembrane region" description="Helical" evidence="8">
    <location>
        <begin position="87"/>
        <end position="115"/>
    </location>
</feature>
<dbReference type="CDD" id="cd18578">
    <property type="entry name" value="ABC_6TM_Pgp_ABCB1_D2_like"/>
    <property type="match status" value="1"/>
</dbReference>
<protein>
    <submittedName>
        <fullName evidence="11">A-Factor sex pheromone exporter</fullName>
    </submittedName>
</protein>
<dbReference type="SUPFAM" id="SSF90123">
    <property type="entry name" value="ABC transporter transmembrane region"/>
    <property type="match status" value="2"/>
</dbReference>
<accession>A0A162KPV1</accession>
<keyword evidence="5" id="KW-0067">ATP-binding</keyword>
<feature type="transmembrane region" description="Helical" evidence="8">
    <location>
        <begin position="1028"/>
        <end position="1052"/>
    </location>
</feature>
<dbReference type="InterPro" id="IPR039421">
    <property type="entry name" value="Type_1_exporter"/>
</dbReference>
<comment type="caution">
    <text evidence="11">The sequence shown here is derived from an EMBL/GenBank/DDBJ whole genome shotgun (WGS) entry which is preliminary data.</text>
</comment>
<keyword evidence="6 8" id="KW-1133">Transmembrane helix</keyword>
<dbReference type="GO" id="GO:0005743">
    <property type="term" value="C:mitochondrial inner membrane"/>
    <property type="evidence" value="ECO:0007669"/>
    <property type="project" value="TreeGrafter"/>
</dbReference>
<feature type="transmembrane region" description="Helical" evidence="8">
    <location>
        <begin position="167"/>
        <end position="186"/>
    </location>
</feature>
<dbReference type="EMBL" id="AZHF01000001">
    <property type="protein sequence ID" value="OAA82296.1"/>
    <property type="molecule type" value="Genomic_DNA"/>
</dbReference>
<feature type="transmembrane region" description="Helical" evidence="8">
    <location>
        <begin position="277"/>
        <end position="299"/>
    </location>
</feature>
<dbReference type="OrthoDB" id="6500128at2759"/>
<gene>
    <name evidence="11" type="ORF">LEL_01841</name>
</gene>
<feature type="domain" description="ABC transporter" evidence="9">
    <location>
        <begin position="369"/>
        <end position="608"/>
    </location>
</feature>
<evidence type="ECO:0000256" key="8">
    <source>
        <dbReference type="SAM" id="Phobius"/>
    </source>
</evidence>
<comment type="subcellular location">
    <subcellularLocation>
        <location evidence="1">Membrane</location>
        <topology evidence="1">Multi-pass membrane protein</topology>
    </subcellularLocation>
</comment>
<keyword evidence="12" id="KW-1185">Reference proteome</keyword>
<dbReference type="PANTHER" id="PTHR43394">
    <property type="entry name" value="ATP-DEPENDENT PERMEASE MDL1, MITOCHONDRIAL"/>
    <property type="match status" value="1"/>
</dbReference>
<dbReference type="Pfam" id="PF00664">
    <property type="entry name" value="ABC_membrane"/>
    <property type="match status" value="2"/>
</dbReference>
<dbReference type="FunFam" id="3.40.50.300:FF:000604">
    <property type="entry name" value="ABC transporter B family member 28"/>
    <property type="match status" value="1"/>
</dbReference>
<dbReference type="InterPro" id="IPR027417">
    <property type="entry name" value="P-loop_NTPase"/>
</dbReference>
<feature type="domain" description="ABC transmembrane type-1" evidence="10">
    <location>
        <begin position="44"/>
        <end position="334"/>
    </location>
</feature>
<dbReference type="GO" id="GO:0090374">
    <property type="term" value="P:oligopeptide export from mitochondrion"/>
    <property type="evidence" value="ECO:0007669"/>
    <property type="project" value="TreeGrafter"/>
</dbReference>
<dbReference type="GO" id="GO:0015421">
    <property type="term" value="F:ABC-type oligopeptide transporter activity"/>
    <property type="evidence" value="ECO:0007669"/>
    <property type="project" value="TreeGrafter"/>
</dbReference>
<evidence type="ECO:0000256" key="7">
    <source>
        <dbReference type="ARBA" id="ARBA00023136"/>
    </source>
</evidence>
<dbReference type="PROSITE" id="PS50893">
    <property type="entry name" value="ABC_TRANSPORTER_2"/>
    <property type="match status" value="2"/>
</dbReference>
<dbReference type="CDD" id="cd18577">
    <property type="entry name" value="ABC_6TM_Pgp_ABCB1_D1_like"/>
    <property type="match status" value="1"/>
</dbReference>
<evidence type="ECO:0000256" key="6">
    <source>
        <dbReference type="ARBA" id="ARBA00022989"/>
    </source>
</evidence>
<evidence type="ECO:0000256" key="1">
    <source>
        <dbReference type="ARBA" id="ARBA00004141"/>
    </source>
</evidence>